<sequence>MLVLLQPSPQLRRSDMIQPVQPSSGLTPFQPGTRSAIVARRGSLRRRHESTGLGESVLADLTALGNHSPLSYWREAFFFFLAWSGWL</sequence>
<dbReference type="Proteomes" id="UP001567538">
    <property type="component" value="Unassembled WGS sequence"/>
</dbReference>
<reference evidence="1 2" key="1">
    <citation type="submission" date="2024-06" db="EMBL/GenBank/DDBJ databases">
        <title>A chromosome level genome sequence of Diviner's sage (Salvia divinorum).</title>
        <authorList>
            <person name="Ford S.A."/>
            <person name="Ro D.-K."/>
            <person name="Ness R.W."/>
            <person name="Phillips M.A."/>
        </authorList>
    </citation>
    <scope>NUCLEOTIDE SEQUENCE [LARGE SCALE GENOMIC DNA]</scope>
    <source>
        <strain evidence="1">SAF-2024a</strain>
        <tissue evidence="1">Leaf</tissue>
    </source>
</reference>
<keyword evidence="2" id="KW-1185">Reference proteome</keyword>
<evidence type="ECO:0000313" key="1">
    <source>
        <dbReference type="EMBL" id="KAL1554123.1"/>
    </source>
</evidence>
<protein>
    <submittedName>
        <fullName evidence="1">Uncharacterized protein</fullName>
    </submittedName>
</protein>
<organism evidence="1 2">
    <name type="scientific">Salvia divinorum</name>
    <name type="common">Maria pastora</name>
    <name type="synonym">Diviner's sage</name>
    <dbReference type="NCBI Taxonomy" id="28513"/>
    <lineage>
        <taxon>Eukaryota</taxon>
        <taxon>Viridiplantae</taxon>
        <taxon>Streptophyta</taxon>
        <taxon>Embryophyta</taxon>
        <taxon>Tracheophyta</taxon>
        <taxon>Spermatophyta</taxon>
        <taxon>Magnoliopsida</taxon>
        <taxon>eudicotyledons</taxon>
        <taxon>Gunneridae</taxon>
        <taxon>Pentapetalae</taxon>
        <taxon>asterids</taxon>
        <taxon>lamiids</taxon>
        <taxon>Lamiales</taxon>
        <taxon>Lamiaceae</taxon>
        <taxon>Nepetoideae</taxon>
        <taxon>Mentheae</taxon>
        <taxon>Salviinae</taxon>
        <taxon>Salvia</taxon>
        <taxon>Salvia subgen. Calosphace</taxon>
    </lineage>
</organism>
<proteinExistence type="predicted"/>
<evidence type="ECO:0000313" key="2">
    <source>
        <dbReference type="Proteomes" id="UP001567538"/>
    </source>
</evidence>
<dbReference type="AlphaFoldDB" id="A0ABD1HFR5"/>
<gene>
    <name evidence="1" type="ORF">AAHA92_14717</name>
</gene>
<comment type="caution">
    <text evidence="1">The sequence shown here is derived from an EMBL/GenBank/DDBJ whole genome shotgun (WGS) entry which is preliminary data.</text>
</comment>
<accession>A0ABD1HFR5</accession>
<name>A0ABD1HFR5_SALDI</name>
<dbReference type="EMBL" id="JBEAFC010000006">
    <property type="protein sequence ID" value="KAL1554123.1"/>
    <property type="molecule type" value="Genomic_DNA"/>
</dbReference>